<accession>A0A1I2GSC5</accession>
<organism evidence="2 3">
    <name type="scientific">Flavimobilis marinus</name>
    <dbReference type="NCBI Taxonomy" id="285351"/>
    <lineage>
        <taxon>Bacteria</taxon>
        <taxon>Bacillati</taxon>
        <taxon>Actinomycetota</taxon>
        <taxon>Actinomycetes</taxon>
        <taxon>Micrococcales</taxon>
        <taxon>Jonesiaceae</taxon>
        <taxon>Flavimobilis</taxon>
    </lineage>
</organism>
<evidence type="ECO:0000259" key="1">
    <source>
        <dbReference type="Pfam" id="PF04230"/>
    </source>
</evidence>
<dbReference type="RefSeq" id="WP_093377893.1">
    <property type="nucleotide sequence ID" value="NZ_BNAN01000003.1"/>
</dbReference>
<name>A0A1I2GSC5_9MICO</name>
<evidence type="ECO:0000313" key="2">
    <source>
        <dbReference type="EMBL" id="SFF19990.1"/>
    </source>
</evidence>
<gene>
    <name evidence="2" type="ORF">SAMN04488035_1933</name>
</gene>
<dbReference type="AlphaFoldDB" id="A0A1I2GSC5"/>
<keyword evidence="2" id="KW-0808">Transferase</keyword>
<protein>
    <submittedName>
        <fullName evidence="2">Polysaccharide pyruvyl transferase family protein WcaK</fullName>
    </submittedName>
</protein>
<dbReference type="GO" id="GO:0016740">
    <property type="term" value="F:transferase activity"/>
    <property type="evidence" value="ECO:0007669"/>
    <property type="project" value="UniProtKB-KW"/>
</dbReference>
<dbReference type="EMBL" id="FONZ01000003">
    <property type="protein sequence ID" value="SFF19990.1"/>
    <property type="molecule type" value="Genomic_DNA"/>
</dbReference>
<dbReference type="PANTHER" id="PTHR36836">
    <property type="entry name" value="COLANIC ACID BIOSYNTHESIS PROTEIN WCAK"/>
    <property type="match status" value="1"/>
</dbReference>
<evidence type="ECO:0000313" key="3">
    <source>
        <dbReference type="Proteomes" id="UP000198520"/>
    </source>
</evidence>
<reference evidence="3" key="1">
    <citation type="submission" date="2016-10" db="EMBL/GenBank/DDBJ databases">
        <authorList>
            <person name="Varghese N."/>
            <person name="Submissions S."/>
        </authorList>
    </citation>
    <scope>NUCLEOTIDE SEQUENCE [LARGE SCALE GENOMIC DNA]</scope>
    <source>
        <strain evidence="3">DSM 19083</strain>
    </source>
</reference>
<dbReference type="Proteomes" id="UP000198520">
    <property type="component" value="Unassembled WGS sequence"/>
</dbReference>
<proteinExistence type="predicted"/>
<dbReference type="PANTHER" id="PTHR36836:SF1">
    <property type="entry name" value="COLANIC ACID BIOSYNTHESIS PROTEIN WCAK"/>
    <property type="match status" value="1"/>
</dbReference>
<sequence length="434" mass="48441">MSASTQDKSQVAGKPWVLIGSANGSTNLGDECMWLAAAQTLRAHLPHAPIWTDAAPGWEPPIPNVLVLPYAFQRLRTGRALSTLMPGRVGAFADALVSRPFRDQVARRRVRKELQDSSVLIARWREVIANSAALVFTGAGAINDDYSVHGVYSWALLSRIARDHEVPVLFLGQGVGPLEKRVNNEWAAKMFSSAKHVSVRADSSRRLLLEMKVPPAVVSVEPDWALALEGDADAERQAEILLRDLVSDERFVAFSIHRRASTSRKILRRLARQLESAAETARELGLRVVFIPNMTAGRYSDDRETARLVVRDWKPETRSNVAFWDYEGSPLVVKSALRRAEALFCTRYHPMVFALSEGTPAFGLSFDRYYDQKLQGISRFFDVKGNVFRFDDVSANWSELLIRSTDYAPSPLGSDIARTVRAPFEVFIETARTA</sequence>
<feature type="domain" description="Polysaccharide pyruvyl transferase" evidence="1">
    <location>
        <begin position="27"/>
        <end position="366"/>
    </location>
</feature>
<dbReference type="OrthoDB" id="3268731at2"/>
<dbReference type="InterPro" id="IPR007345">
    <property type="entry name" value="Polysacch_pyruvyl_Trfase"/>
</dbReference>
<dbReference type="STRING" id="285351.SAMN04488035_1933"/>
<dbReference type="Pfam" id="PF04230">
    <property type="entry name" value="PS_pyruv_trans"/>
    <property type="match status" value="1"/>
</dbReference>
<keyword evidence="3" id="KW-1185">Reference proteome</keyword>